<dbReference type="VEuPathDB" id="TriTrypDB:C4B63_75g58"/>
<evidence type="ECO:0000313" key="1">
    <source>
        <dbReference type="EMBL" id="PWU88375.1"/>
    </source>
</evidence>
<dbReference type="VEuPathDB" id="TriTrypDB:Tc_MARK_5517"/>
<comment type="caution">
    <text evidence="1">The sequence shown here is derived from an EMBL/GenBank/DDBJ whole genome shotgun (WGS) entry which is preliminary data.</text>
</comment>
<dbReference type="VEuPathDB" id="TriTrypDB:TcYC6_0067400"/>
<dbReference type="Proteomes" id="UP000246121">
    <property type="component" value="Unassembled WGS sequence"/>
</dbReference>
<reference evidence="1 2" key="1">
    <citation type="journal article" date="2018" name="Microb. Genom.">
        <title>Expanding an expanded genome: long-read sequencing of Trypanosoma cruzi.</title>
        <authorList>
            <person name="Berna L."/>
            <person name="Rodriguez M."/>
            <person name="Chiribao M.L."/>
            <person name="Parodi-Talice A."/>
            <person name="Pita S."/>
            <person name="Rijo G."/>
            <person name="Alvarez-Valin F."/>
            <person name="Robello C."/>
        </authorList>
    </citation>
    <scope>NUCLEOTIDE SEQUENCE [LARGE SCALE GENOMIC DNA]</scope>
    <source>
        <strain evidence="1 2">Dm28c</strain>
    </source>
</reference>
<sequence length="634" mass="69340">MLARGVAMAMRSPIGGMKRRPFRGAPAPRRSALFSSSSLLQLEALLVFGEPHAIIAAFLQSAQRENCVALQQVFSCSVSTDVLLCACVAMVTPSGLWPPFVAQRLKMPREGRDADLASTSWRAFAFALVRCIYSVQSHNGGVSALGLLCATCLAPSLKLGERLVGLLSDPAVNLSRITANNLSKSNFTAADVATAFATCCSMNNVSPEKSDAAWMRLWSEMQARPDDELSPAWVRCHELHLLRLLGAGRRQEIEAVIRKIIETPLMRCISDATLSELFLLESLSPMMQGKIVAALLEVSRVKSEAASAFFHLMSPFERGRRLPSVTQSSSLFAKVLHFLVLQAREEPCFKNHTRVLHDIQGLCRVANSYALAASLVPNDSPLASLMTASLDKQRARLMATFVEAVTEVTELACGFTHRIDGNRHDDCVEATLRGCVDVLTGLLSLCSNRREKLPQRRAEPEWRKRLHRDAAVRSHKYELLCCELPHGFLSRCLSTLLWNGFVCTGCDLGSCLVSADFVDLHFYTLALLGSLYHATLVAPQQSDISPMIHSLYRRRREVFGEDVSALKQYVSAANSSGPGLVQCETAVVQYGLAEAEATLALLHARSTVAAGGSIVIDGSFGVWLRKASSTVVWY</sequence>
<dbReference type="AlphaFoldDB" id="A0A2V2UVU9"/>
<dbReference type="VEuPathDB" id="TriTrypDB:TcG_05411"/>
<dbReference type="VEuPathDB" id="TriTrypDB:TcCL_ESM00254"/>
<dbReference type="VEuPathDB" id="TriTrypDB:TcBrA4_0064030"/>
<gene>
    <name evidence="1" type="ORF">C4B63_75g58</name>
</gene>
<dbReference type="VEuPathDB" id="TriTrypDB:C3747_1g848"/>
<protein>
    <submittedName>
        <fullName evidence="1">Uncharacterized protein</fullName>
    </submittedName>
</protein>
<proteinExistence type="predicted"/>
<dbReference type="VEuPathDB" id="TriTrypDB:TCDM_07958"/>
<accession>A0A2V2UVU9</accession>
<dbReference type="VEuPathDB" id="TriTrypDB:TcCLB.510769.40"/>
<dbReference type="VEuPathDB" id="TriTrypDB:BCY84_13854"/>
<organism evidence="1 2">
    <name type="scientific">Trypanosoma cruzi</name>
    <dbReference type="NCBI Taxonomy" id="5693"/>
    <lineage>
        <taxon>Eukaryota</taxon>
        <taxon>Discoba</taxon>
        <taxon>Euglenozoa</taxon>
        <taxon>Kinetoplastea</taxon>
        <taxon>Metakinetoplastina</taxon>
        <taxon>Trypanosomatida</taxon>
        <taxon>Trypanosomatidae</taxon>
        <taxon>Trypanosoma</taxon>
        <taxon>Schizotrypanum</taxon>
    </lineage>
</organism>
<name>A0A2V2UVU9_TRYCR</name>
<dbReference type="VEuPathDB" id="TriTrypDB:TcCLB.506241.190"/>
<dbReference type="VEuPathDB" id="TriTrypDB:ECC02_008428"/>
<evidence type="ECO:0000313" key="2">
    <source>
        <dbReference type="Proteomes" id="UP000246121"/>
    </source>
</evidence>
<dbReference type="EMBL" id="PRFA01000075">
    <property type="protein sequence ID" value="PWU88375.1"/>
    <property type="molecule type" value="Genomic_DNA"/>
</dbReference>
<dbReference type="VEuPathDB" id="TriTrypDB:TCSYLVIO_001069"/>